<evidence type="ECO:0000313" key="2">
    <source>
        <dbReference type="EMBL" id="CAF3665843.1"/>
    </source>
</evidence>
<name>A0A818S0G0_9BILA</name>
<dbReference type="PROSITE" id="PS50304">
    <property type="entry name" value="TUDOR"/>
    <property type="match status" value="1"/>
</dbReference>
<gene>
    <name evidence="2" type="ORF">KIK155_LOCUS24336</name>
    <name evidence="3" type="ORF">TOA249_LOCUS33346</name>
</gene>
<dbReference type="InterPro" id="IPR002999">
    <property type="entry name" value="Tudor"/>
</dbReference>
<reference evidence="2" key="1">
    <citation type="submission" date="2021-02" db="EMBL/GenBank/DDBJ databases">
        <authorList>
            <person name="Nowell W R."/>
        </authorList>
    </citation>
    <scope>NUCLEOTIDE SEQUENCE</scope>
</reference>
<dbReference type="EMBL" id="CAJNYV010004320">
    <property type="protein sequence ID" value="CAF3665843.1"/>
    <property type="molecule type" value="Genomic_DNA"/>
</dbReference>
<comment type="caution">
    <text evidence="2">The sequence shown here is derived from an EMBL/GenBank/DDBJ whole genome shotgun (WGS) entry which is preliminary data.</text>
</comment>
<dbReference type="Proteomes" id="UP000663838">
    <property type="component" value="Unassembled WGS sequence"/>
</dbReference>
<organism evidence="2 4">
    <name type="scientific">Rotaria socialis</name>
    <dbReference type="NCBI Taxonomy" id="392032"/>
    <lineage>
        <taxon>Eukaryota</taxon>
        <taxon>Metazoa</taxon>
        <taxon>Spiralia</taxon>
        <taxon>Gnathifera</taxon>
        <taxon>Rotifera</taxon>
        <taxon>Eurotatoria</taxon>
        <taxon>Bdelloidea</taxon>
        <taxon>Philodinida</taxon>
        <taxon>Philodinidae</taxon>
        <taxon>Rotaria</taxon>
    </lineage>
</organism>
<dbReference type="PANTHER" id="PTHR22948:SF76">
    <property type="entry name" value="FI20010P1-RELATED"/>
    <property type="match status" value="1"/>
</dbReference>
<dbReference type="PANTHER" id="PTHR22948">
    <property type="entry name" value="TUDOR DOMAIN CONTAINING PROTEIN"/>
    <property type="match status" value="1"/>
</dbReference>
<dbReference type="SUPFAM" id="SSF63748">
    <property type="entry name" value="Tudor/PWWP/MBT"/>
    <property type="match status" value="1"/>
</dbReference>
<dbReference type="Gene3D" id="2.30.30.140">
    <property type="match status" value="1"/>
</dbReference>
<evidence type="ECO:0000313" key="4">
    <source>
        <dbReference type="Proteomes" id="UP000663865"/>
    </source>
</evidence>
<protein>
    <recommendedName>
        <fullName evidence="1">Tudor domain-containing protein</fullName>
    </recommendedName>
</protein>
<dbReference type="EMBL" id="CAJOBS010010409">
    <property type="protein sequence ID" value="CAF4940741.1"/>
    <property type="molecule type" value="Genomic_DNA"/>
</dbReference>
<feature type="domain" description="Tudor" evidence="1">
    <location>
        <begin position="172"/>
        <end position="229"/>
    </location>
</feature>
<evidence type="ECO:0000313" key="3">
    <source>
        <dbReference type="EMBL" id="CAF4940741.1"/>
    </source>
</evidence>
<dbReference type="Pfam" id="PF00567">
    <property type="entry name" value="TUDOR"/>
    <property type="match status" value="1"/>
</dbReference>
<dbReference type="Proteomes" id="UP000663865">
    <property type="component" value="Unassembled WGS sequence"/>
</dbReference>
<evidence type="ECO:0000259" key="1">
    <source>
        <dbReference type="PROSITE" id="PS50304"/>
    </source>
</evidence>
<accession>A0A818S0G0</accession>
<dbReference type="InterPro" id="IPR050621">
    <property type="entry name" value="Tudor_domain_containing"/>
</dbReference>
<feature type="non-terminal residue" evidence="2">
    <location>
        <position position="1"/>
    </location>
</feature>
<sequence>LPVDQIVTSATSHTNILPAVYFAVKARMTNHKIILQTFERSAALQRVERLRLYMSRGEIQNDMLHHERDLFEEHHDALLRLAQRQTTIYSLPQQKLPDIKCQYLTINISTVVDVNHFWAQYVDRETNAQMKKINDLLSRTLLALTSTSIEIGMMCAAPFVLLSPQVTTPTPNHSNSNNCQLVKRYQYYRARVTHRIDNVTVEVFFVDWGNTEQIPIDQLRALEPSLLKIAPLAFECQLWSIRPNIARYPLNNWPIPALN</sequence>
<dbReference type="AlphaFoldDB" id="A0A818S0G0"/>
<proteinExistence type="predicted"/>